<evidence type="ECO:0000313" key="2">
    <source>
        <dbReference type="EMBL" id="VFU17621.1"/>
    </source>
</evidence>
<feature type="region of interest" description="Disordered" evidence="1">
    <location>
        <begin position="201"/>
        <end position="261"/>
    </location>
</feature>
<protein>
    <submittedName>
        <fullName evidence="2">Uncharacterized protein</fullName>
    </submittedName>
</protein>
<dbReference type="AlphaFoldDB" id="A0A4U8Z7T9"/>
<evidence type="ECO:0000313" key="3">
    <source>
        <dbReference type="Proteomes" id="UP000294360"/>
    </source>
</evidence>
<name>A0A4U8Z7T9_METTU</name>
<sequence length="496" mass="50192">MTLHLARSDVGVIDAEGDELPVALPGETAAPFAIFADERPVVQSGSAIRSLRDRLNGAVISMQGRLRRKPDQSGEEVDEGEVAAASTVNIEEGAVGSEAPPASAPAAPLWRRPAFIGAASIVALAAAAGGVFVSLSGETAKPVQVSEVGVPQGGPPHPALMAPAAALATVPEREATDAAGSRPAVVGERNDQLTEILSFKQDPVKKGEPTTPALEKTTSAGAPVEQAAKAASAQTTHEEVKTADATPKSETSAAAAAPATERKAEAVILETGSAGSKPRIGNDVDVRVASVRTDEMKAVAPPPAPIPPAAPSIAPAQASAAVDGGKKDTEALALVTEFGTLLREVKAEVVALKAAQVGAAAATESKINDFERRLSLSEAKRAIESVKAVGEATGDAVQAKTTPAPGKSIGPSAPGIRTASLTMQAPAPAAADEQRRYRIQAASPGLAMLAAIDGPGDQEGPLQVAIGASIPGYGKVKSIDQRGAAWVVQTERGVIQ</sequence>
<dbReference type="KEGG" id="mtun:MTUNDRAET4_0160.2"/>
<gene>
    <name evidence="2" type="ORF">MTUNDRAET4_0160</name>
</gene>
<accession>A0A4U8Z7T9</accession>
<dbReference type="RefSeq" id="WP_134493417.1">
    <property type="nucleotide sequence ID" value="NZ_CP139087.1"/>
</dbReference>
<keyword evidence="2" id="KW-0614">Plasmid</keyword>
<dbReference type="Proteomes" id="UP000294360">
    <property type="component" value="Plasmid 3"/>
</dbReference>
<proteinExistence type="predicted"/>
<organism evidence="2 3">
    <name type="scientific">Methylocella tundrae</name>
    <dbReference type="NCBI Taxonomy" id="227605"/>
    <lineage>
        <taxon>Bacteria</taxon>
        <taxon>Pseudomonadati</taxon>
        <taxon>Pseudomonadota</taxon>
        <taxon>Alphaproteobacteria</taxon>
        <taxon>Hyphomicrobiales</taxon>
        <taxon>Beijerinckiaceae</taxon>
        <taxon>Methylocella</taxon>
    </lineage>
</organism>
<reference evidence="2 3" key="1">
    <citation type="submission" date="2019-03" db="EMBL/GenBank/DDBJ databases">
        <authorList>
            <person name="Kox A.R. M."/>
        </authorList>
    </citation>
    <scope>NUCLEOTIDE SEQUENCE [LARGE SCALE GENOMIC DNA]</scope>
    <source>
        <strain evidence="2">MTUNDRAET4 annotated genome</strain>
        <plasmid evidence="3">3</plasmid>
    </source>
</reference>
<feature type="compositionally biased region" description="Low complexity" evidence="1">
    <location>
        <begin position="245"/>
        <end position="259"/>
    </location>
</feature>
<dbReference type="OrthoDB" id="7283919at2"/>
<evidence type="ECO:0000256" key="1">
    <source>
        <dbReference type="SAM" id="MobiDB-lite"/>
    </source>
</evidence>
<dbReference type="EMBL" id="LR536452">
    <property type="protein sequence ID" value="VFU17621.1"/>
    <property type="molecule type" value="Genomic_DNA"/>
</dbReference>
<geneLocation type="plasmid" evidence="2 3">
    <name>3</name>
</geneLocation>